<protein>
    <recommendedName>
        <fullName evidence="4">Prokaryotic-type class I peptide chain release factors domain-containing protein</fullName>
    </recommendedName>
</protein>
<dbReference type="Proteomes" id="UP000176608">
    <property type="component" value="Unassembled WGS sequence"/>
</dbReference>
<dbReference type="AlphaFoldDB" id="A0A1F4URF5"/>
<feature type="region of interest" description="Disordered" evidence="3">
    <location>
        <begin position="13"/>
        <end position="70"/>
    </location>
</feature>
<dbReference type="PANTHER" id="PTHR46203:SF1">
    <property type="entry name" value="MITOCHONDRIAL TRANSLATION RELEASE FACTOR IN RESCUE"/>
    <property type="match status" value="1"/>
</dbReference>
<feature type="compositionally biased region" description="Basic and acidic residues" evidence="3">
    <location>
        <begin position="37"/>
        <end position="70"/>
    </location>
</feature>
<feature type="region of interest" description="Disordered" evidence="3">
    <location>
        <begin position="139"/>
        <end position="159"/>
    </location>
</feature>
<feature type="domain" description="Prokaryotic-type class I peptide chain release factors" evidence="4">
    <location>
        <begin position="99"/>
        <end position="166"/>
    </location>
</feature>
<sequence length="190" mass="21622">MSEQTADFFEKYADLEDELFAEPSGHSGGGGKKRKTAPRDPKSETAKRKREEAIEASQENRREEAKENLEKTLENFPENLLEMYVPWVNLSLENGQPMIDEIDLEENFVRSGKKAGGQNVNKVSSAVQLKHIPTNISVRNEETRDQSKNRQNARAGLESKLKEHLKDWKTYIGDNEMTKEMVRQLTGAKG</sequence>
<proteinExistence type="inferred from homology"/>
<evidence type="ECO:0000259" key="4">
    <source>
        <dbReference type="Pfam" id="PF00472"/>
    </source>
</evidence>
<dbReference type="EMBL" id="MEVA01000006">
    <property type="protein sequence ID" value="OGC47557.1"/>
    <property type="molecule type" value="Genomic_DNA"/>
</dbReference>
<dbReference type="Pfam" id="PF00472">
    <property type="entry name" value="RF-1"/>
    <property type="match status" value="1"/>
</dbReference>
<dbReference type="SUPFAM" id="SSF75620">
    <property type="entry name" value="Release factor"/>
    <property type="match status" value="1"/>
</dbReference>
<dbReference type="InterPro" id="IPR000352">
    <property type="entry name" value="Pep_chain_release_fac_I"/>
</dbReference>
<evidence type="ECO:0000313" key="6">
    <source>
        <dbReference type="Proteomes" id="UP000176608"/>
    </source>
</evidence>
<accession>A0A1F4URF5</accession>
<evidence type="ECO:0000256" key="1">
    <source>
        <dbReference type="ARBA" id="ARBA00010835"/>
    </source>
</evidence>
<comment type="similarity">
    <text evidence="1">Belongs to the prokaryotic/mitochondrial release factor family.</text>
</comment>
<dbReference type="InterPro" id="IPR045853">
    <property type="entry name" value="Pep_chain_release_fac_I_sf"/>
</dbReference>
<evidence type="ECO:0000256" key="3">
    <source>
        <dbReference type="SAM" id="MobiDB-lite"/>
    </source>
</evidence>
<keyword evidence="2" id="KW-0809">Transit peptide</keyword>
<feature type="compositionally biased region" description="Basic and acidic residues" evidence="3">
    <location>
        <begin position="139"/>
        <end position="148"/>
    </location>
</feature>
<reference evidence="5 6" key="1">
    <citation type="journal article" date="2016" name="Nat. Commun.">
        <title>Thousands of microbial genomes shed light on interconnected biogeochemical processes in an aquifer system.</title>
        <authorList>
            <person name="Anantharaman K."/>
            <person name="Brown C.T."/>
            <person name="Hug L.A."/>
            <person name="Sharon I."/>
            <person name="Castelle C.J."/>
            <person name="Probst A.J."/>
            <person name="Thomas B.C."/>
            <person name="Singh A."/>
            <person name="Wilkins M.J."/>
            <person name="Karaoz U."/>
            <person name="Brodie E.L."/>
            <person name="Williams K.H."/>
            <person name="Hubbard S.S."/>
            <person name="Banfield J.F."/>
        </authorList>
    </citation>
    <scope>NUCLEOTIDE SEQUENCE [LARGE SCALE GENOMIC DNA]</scope>
</reference>
<dbReference type="Gene3D" id="3.30.160.20">
    <property type="match status" value="1"/>
</dbReference>
<dbReference type="PANTHER" id="PTHR46203">
    <property type="entry name" value="PROBABLE PEPTIDE CHAIN RELEASE FACTOR C12ORF65"/>
    <property type="match status" value="1"/>
</dbReference>
<organism evidence="5 6">
    <name type="scientific">candidate division WWE3 bacterium RIFCSPHIGHO2_01_FULL_42_13</name>
    <dbReference type="NCBI Taxonomy" id="1802617"/>
    <lineage>
        <taxon>Bacteria</taxon>
        <taxon>Katanobacteria</taxon>
    </lineage>
</organism>
<gene>
    <name evidence="5" type="ORF">A2886_02085</name>
</gene>
<dbReference type="STRING" id="1802617.A2886_02085"/>
<dbReference type="GO" id="GO:0003747">
    <property type="term" value="F:translation release factor activity"/>
    <property type="evidence" value="ECO:0007669"/>
    <property type="project" value="InterPro"/>
</dbReference>
<comment type="caution">
    <text evidence="5">The sequence shown here is derived from an EMBL/GenBank/DDBJ whole genome shotgun (WGS) entry which is preliminary data.</text>
</comment>
<dbReference type="InterPro" id="IPR052405">
    <property type="entry name" value="Mito_Transl_Release_Factor"/>
</dbReference>
<evidence type="ECO:0000256" key="2">
    <source>
        <dbReference type="ARBA" id="ARBA00022946"/>
    </source>
</evidence>
<name>A0A1F4URF5_UNCKA</name>
<evidence type="ECO:0000313" key="5">
    <source>
        <dbReference type="EMBL" id="OGC47557.1"/>
    </source>
</evidence>